<dbReference type="EMBL" id="JAVAMP010000009">
    <property type="protein sequence ID" value="MDP5275781.1"/>
    <property type="molecule type" value="Genomic_DNA"/>
</dbReference>
<sequence length="152" mass="18041">MIKKVEFNDLKEILQLQKLAYQSEAFLYNDFTIPPLMETIEEITQQYNRHTIFKAEQNGKIIGSIRGYKIDNTGYIGRIIVQPDHQNQGIGTRLIQEIEQHFKTCNRFELFTGHKSFKNIYLYEKLGYKKCKVIEEHERLHLVFLEKLMGDL</sequence>
<evidence type="ECO:0000256" key="2">
    <source>
        <dbReference type="ARBA" id="ARBA00023315"/>
    </source>
</evidence>
<evidence type="ECO:0000259" key="3">
    <source>
        <dbReference type="PROSITE" id="PS51186"/>
    </source>
</evidence>
<keyword evidence="2" id="KW-0012">Acyltransferase</keyword>
<comment type="caution">
    <text evidence="4">The sequence shown here is derived from an EMBL/GenBank/DDBJ whole genome shotgun (WGS) entry which is preliminary data.</text>
</comment>
<dbReference type="Pfam" id="PF00583">
    <property type="entry name" value="Acetyltransf_1"/>
    <property type="match status" value="1"/>
</dbReference>
<dbReference type="RefSeq" id="WP_305993090.1">
    <property type="nucleotide sequence ID" value="NZ_JAVAMP010000009.1"/>
</dbReference>
<dbReference type="CDD" id="cd04301">
    <property type="entry name" value="NAT_SF"/>
    <property type="match status" value="1"/>
</dbReference>
<reference evidence="4 5" key="1">
    <citation type="submission" date="2023-08" db="EMBL/GenBank/DDBJ databases">
        <authorList>
            <person name="Park J.-S."/>
        </authorList>
    </citation>
    <scope>NUCLEOTIDE SEQUENCE [LARGE SCALE GENOMIC DNA]</scope>
    <source>
        <strain evidence="4 5">2205SS18-9</strain>
    </source>
</reference>
<organism evidence="4 5">
    <name type="scientific">Chengkuizengella axinellae</name>
    <dbReference type="NCBI Taxonomy" id="3064388"/>
    <lineage>
        <taxon>Bacteria</taxon>
        <taxon>Bacillati</taxon>
        <taxon>Bacillota</taxon>
        <taxon>Bacilli</taxon>
        <taxon>Bacillales</taxon>
        <taxon>Paenibacillaceae</taxon>
        <taxon>Chengkuizengella</taxon>
    </lineage>
</organism>
<dbReference type="PROSITE" id="PS51186">
    <property type="entry name" value="GNAT"/>
    <property type="match status" value="1"/>
</dbReference>
<dbReference type="InterPro" id="IPR016181">
    <property type="entry name" value="Acyl_CoA_acyltransferase"/>
</dbReference>
<keyword evidence="5" id="KW-1185">Reference proteome</keyword>
<name>A0ABT9J2D9_9BACL</name>
<dbReference type="PANTHER" id="PTHR43800:SF1">
    <property type="entry name" value="PEPTIDYL-LYSINE N-ACETYLTRANSFERASE YJAB"/>
    <property type="match status" value="1"/>
</dbReference>
<accession>A0ABT9J2D9</accession>
<dbReference type="PANTHER" id="PTHR43800">
    <property type="entry name" value="PEPTIDYL-LYSINE N-ACETYLTRANSFERASE YJAB"/>
    <property type="match status" value="1"/>
</dbReference>
<dbReference type="Proteomes" id="UP001231941">
    <property type="component" value="Unassembled WGS sequence"/>
</dbReference>
<evidence type="ECO:0000313" key="4">
    <source>
        <dbReference type="EMBL" id="MDP5275781.1"/>
    </source>
</evidence>
<dbReference type="InterPro" id="IPR000182">
    <property type="entry name" value="GNAT_dom"/>
</dbReference>
<proteinExistence type="predicted"/>
<dbReference type="SUPFAM" id="SSF55729">
    <property type="entry name" value="Acyl-CoA N-acyltransferases (Nat)"/>
    <property type="match status" value="1"/>
</dbReference>
<gene>
    <name evidence="4" type="ORF">Q5Y73_16850</name>
</gene>
<evidence type="ECO:0000256" key="1">
    <source>
        <dbReference type="ARBA" id="ARBA00022679"/>
    </source>
</evidence>
<feature type="domain" description="N-acetyltransferase" evidence="3">
    <location>
        <begin position="1"/>
        <end position="150"/>
    </location>
</feature>
<keyword evidence="1" id="KW-0808">Transferase</keyword>
<dbReference type="Gene3D" id="3.40.630.30">
    <property type="match status" value="1"/>
</dbReference>
<protein>
    <submittedName>
        <fullName evidence="4">GNAT family N-acetyltransferase</fullName>
    </submittedName>
</protein>
<evidence type="ECO:0000313" key="5">
    <source>
        <dbReference type="Proteomes" id="UP001231941"/>
    </source>
</evidence>